<evidence type="ECO:0000256" key="2">
    <source>
        <dbReference type="SAM" id="MobiDB-lite"/>
    </source>
</evidence>
<keyword evidence="1" id="KW-0175">Coiled coil</keyword>
<feature type="region of interest" description="Disordered" evidence="2">
    <location>
        <begin position="441"/>
        <end position="469"/>
    </location>
</feature>
<evidence type="ECO:0000256" key="1">
    <source>
        <dbReference type="SAM" id="Coils"/>
    </source>
</evidence>
<dbReference type="EMBL" id="JAAIUW010000007">
    <property type="protein sequence ID" value="KAF7824262.1"/>
    <property type="molecule type" value="Genomic_DNA"/>
</dbReference>
<gene>
    <name evidence="3" type="ORF">G2W53_022406</name>
</gene>
<feature type="compositionally biased region" description="Basic and acidic residues" evidence="2">
    <location>
        <begin position="452"/>
        <end position="464"/>
    </location>
</feature>
<keyword evidence="4" id="KW-1185">Reference proteome</keyword>
<evidence type="ECO:0000313" key="4">
    <source>
        <dbReference type="Proteomes" id="UP000634136"/>
    </source>
</evidence>
<evidence type="ECO:0000313" key="3">
    <source>
        <dbReference type="EMBL" id="KAF7824262.1"/>
    </source>
</evidence>
<protein>
    <submittedName>
        <fullName evidence="3">Uncharacterized protein</fullName>
    </submittedName>
</protein>
<feature type="compositionally biased region" description="Basic and acidic residues" evidence="2">
    <location>
        <begin position="124"/>
        <end position="133"/>
    </location>
</feature>
<reference evidence="3" key="1">
    <citation type="submission" date="2020-09" db="EMBL/GenBank/DDBJ databases">
        <title>Genome-Enabled Discovery of Anthraquinone Biosynthesis in Senna tora.</title>
        <authorList>
            <person name="Kang S.-H."/>
            <person name="Pandey R.P."/>
            <person name="Lee C.-M."/>
            <person name="Sim J.-S."/>
            <person name="Jeong J.-T."/>
            <person name="Choi B.-S."/>
            <person name="Jung M."/>
            <person name="Ginzburg D."/>
            <person name="Zhao K."/>
            <person name="Won S.Y."/>
            <person name="Oh T.-J."/>
            <person name="Yu Y."/>
            <person name="Kim N.-H."/>
            <person name="Lee O.R."/>
            <person name="Lee T.-H."/>
            <person name="Bashyal P."/>
            <person name="Kim T.-S."/>
            <person name="Lee W.-H."/>
            <person name="Kawkins C."/>
            <person name="Kim C.-K."/>
            <person name="Kim J.S."/>
            <person name="Ahn B.O."/>
            <person name="Rhee S.Y."/>
            <person name="Sohng J.K."/>
        </authorList>
    </citation>
    <scope>NUCLEOTIDE SEQUENCE</scope>
    <source>
        <tissue evidence="3">Leaf</tissue>
    </source>
</reference>
<organism evidence="3 4">
    <name type="scientific">Senna tora</name>
    <dbReference type="NCBI Taxonomy" id="362788"/>
    <lineage>
        <taxon>Eukaryota</taxon>
        <taxon>Viridiplantae</taxon>
        <taxon>Streptophyta</taxon>
        <taxon>Embryophyta</taxon>
        <taxon>Tracheophyta</taxon>
        <taxon>Spermatophyta</taxon>
        <taxon>Magnoliopsida</taxon>
        <taxon>eudicotyledons</taxon>
        <taxon>Gunneridae</taxon>
        <taxon>Pentapetalae</taxon>
        <taxon>rosids</taxon>
        <taxon>fabids</taxon>
        <taxon>Fabales</taxon>
        <taxon>Fabaceae</taxon>
        <taxon>Caesalpinioideae</taxon>
        <taxon>Cassia clade</taxon>
        <taxon>Senna</taxon>
    </lineage>
</organism>
<accession>A0A834TM14</accession>
<proteinExistence type="predicted"/>
<name>A0A834TM14_9FABA</name>
<comment type="caution">
    <text evidence="3">The sequence shown here is derived from an EMBL/GenBank/DDBJ whole genome shotgun (WGS) entry which is preliminary data.</text>
</comment>
<feature type="region of interest" description="Disordered" evidence="2">
    <location>
        <begin position="120"/>
        <end position="140"/>
    </location>
</feature>
<feature type="coiled-coil region" evidence="1">
    <location>
        <begin position="279"/>
        <end position="306"/>
    </location>
</feature>
<sequence>MNYLLFNSAIILPFFSPHLPSIFPTFLLWRGRNKISSLWFPGQGILPPGGLTPRVPANRKLPAFWLPPNGKRLGGLEVLLKCLWVAWRRCSKIVPPLIRLLSWICLRKSSPLSEGMARWSAFPSDDRPPRRIQEAGGCQTEPPRARILHPIRIRSPRLPCAPAATDVHVGERSLAPSYPELDDYLIYKSDRTLYRSEYDATALIRNRMSCSDDHLALEKLVREHGPWALRDLLGKEMLRMCSTYATFMETEEKMVGWYKEQLHEVYDAHKECLTLTQKLGNCERTIDALTSERDKLKLEKETAVADMELGRSKASGLHLEVDNLKEQNKYMSDRNDKVCEQNTKLSEELVRVTAARDKLAVEARGHQELLSKNQEEIVDLRHALEIVQEDHRSAVLGAKDSIDWAWSNCLDQVKLLNPNLPIVFEGMNVYLSVVDGKLVSATSPEEEEEKDDEGKEVIEVEKIDPPPSTGVLISLAELFDDAAKDPSTGRRATVHDTTR</sequence>
<dbReference type="AlphaFoldDB" id="A0A834TM14"/>
<dbReference type="Proteomes" id="UP000634136">
    <property type="component" value="Unassembled WGS sequence"/>
</dbReference>